<feature type="transmembrane region" description="Helical" evidence="5">
    <location>
        <begin position="324"/>
        <end position="345"/>
    </location>
</feature>
<evidence type="ECO:0000259" key="6">
    <source>
        <dbReference type="Pfam" id="PF04932"/>
    </source>
</evidence>
<sequence>MIVVMLAIGLIFWPLRKHLYDLIPARDFAEMAKLVAMGTLAAFLAPGFWVYIVALVVLIRKATERLPPHESRPAWRVTLWFLLLMMTPNIPVVPPTGVYLMNVDHSRMLTWLLLLPALLEARRQQQQEALHHPTHKTPIDAMDVAMHIYFWGMCAILAFMYGPSFTAWLRQVAEWWVDIYLPYWGVRFAFSTHAQIRRTLAGFCLFSMVLCLVSIPEMTRGWPIYGAIQDWWGEAWGLSIYLMRDGMLRAQTSTGHSLAFGFAMATATGLWLWLYRFTRQRWVGWLGMVVLLAGVGTALSRATWLSAGLMMLLFTALSGQVRHIMLALTGSVAVFSVLAAVVPAFQELINKLPIIGNPEAVAAAAAASPEDDKEYRQAIFEGALELIKDNLLFGLPNAISYLEYLKQGQGIVDIVNSYIGIALNFGMTGLVPFIGMFIIALVKMWRLRQRLDPGMDGWYLANSMIATLFTIMVMIFSTSSISIIPYIYYALLALAVNIEKIYSEPEYEPDRDVVIYRPPPFPRYAS</sequence>
<evidence type="ECO:0000313" key="8">
    <source>
        <dbReference type="Proteomes" id="UP000199729"/>
    </source>
</evidence>
<evidence type="ECO:0000313" key="7">
    <source>
        <dbReference type="EMBL" id="ASM77081.1"/>
    </source>
</evidence>
<evidence type="ECO:0000256" key="1">
    <source>
        <dbReference type="ARBA" id="ARBA00004141"/>
    </source>
</evidence>
<feature type="transmembrane region" description="Helical" evidence="5">
    <location>
        <begin position="282"/>
        <end position="304"/>
    </location>
</feature>
<proteinExistence type="predicted"/>
<accession>A0A221KDJ3</accession>
<protein>
    <recommendedName>
        <fullName evidence="6">O-antigen ligase-related domain-containing protein</fullName>
    </recommendedName>
</protein>
<feature type="domain" description="O-antigen ligase-related" evidence="6">
    <location>
        <begin position="287"/>
        <end position="434"/>
    </location>
</feature>
<dbReference type="Proteomes" id="UP000199729">
    <property type="component" value="Chromosome"/>
</dbReference>
<dbReference type="PANTHER" id="PTHR37422:SF13">
    <property type="entry name" value="LIPOPOLYSACCHARIDE BIOSYNTHESIS PROTEIN PA4999-RELATED"/>
    <property type="match status" value="1"/>
</dbReference>
<evidence type="ECO:0000256" key="3">
    <source>
        <dbReference type="ARBA" id="ARBA00022989"/>
    </source>
</evidence>
<dbReference type="PANTHER" id="PTHR37422">
    <property type="entry name" value="TEICHURONIC ACID BIOSYNTHESIS PROTEIN TUAE"/>
    <property type="match status" value="1"/>
</dbReference>
<feature type="transmembrane region" description="Helical" evidence="5">
    <location>
        <begin position="148"/>
        <end position="169"/>
    </location>
</feature>
<feature type="transmembrane region" description="Helical" evidence="5">
    <location>
        <begin position="79"/>
        <end position="101"/>
    </location>
</feature>
<gene>
    <name evidence="7" type="ORF">VITFI_CDS1303</name>
</gene>
<evidence type="ECO:0000256" key="2">
    <source>
        <dbReference type="ARBA" id="ARBA00022692"/>
    </source>
</evidence>
<reference evidence="7 8" key="1">
    <citation type="submission" date="2017-07" db="EMBL/GenBank/DDBJ databases">
        <title>Complete Genome Sequence of the cosmetic ferment Vitreoscilla filiformis (ATCC15551).</title>
        <authorList>
            <person name="Contreras S."/>
            <person name="Sagory-Zalkind P."/>
            <person name="Blanquart H."/>
            <person name="Iltis A."/>
            <person name="Morand S.C."/>
        </authorList>
    </citation>
    <scope>NUCLEOTIDE SEQUENCE [LARGE SCALE GENOMIC DNA]</scope>
    <source>
        <strain evidence="7 8">ATCC 15551</strain>
    </source>
</reference>
<dbReference type="KEGG" id="vff:VITFI_CDS1303"/>
<dbReference type="EMBL" id="CP022423">
    <property type="protein sequence ID" value="ASM77081.1"/>
    <property type="molecule type" value="Genomic_DNA"/>
</dbReference>
<feature type="transmembrane region" description="Helical" evidence="5">
    <location>
        <begin position="457"/>
        <end position="477"/>
    </location>
</feature>
<keyword evidence="2 5" id="KW-0812">Transmembrane</keyword>
<dbReference type="GO" id="GO:0016020">
    <property type="term" value="C:membrane"/>
    <property type="evidence" value="ECO:0007669"/>
    <property type="project" value="UniProtKB-SubCell"/>
</dbReference>
<feature type="transmembrane region" description="Helical" evidence="5">
    <location>
        <begin position="41"/>
        <end position="59"/>
    </location>
</feature>
<keyword evidence="4 5" id="KW-0472">Membrane</keyword>
<evidence type="ECO:0000256" key="5">
    <source>
        <dbReference type="SAM" id="Phobius"/>
    </source>
</evidence>
<comment type="subcellular location">
    <subcellularLocation>
        <location evidence="1">Membrane</location>
        <topology evidence="1">Multi-pass membrane protein</topology>
    </subcellularLocation>
</comment>
<feature type="transmembrane region" description="Helical" evidence="5">
    <location>
        <begin position="418"/>
        <end position="445"/>
    </location>
</feature>
<organism evidence="7 8">
    <name type="scientific">Vitreoscilla filiformis</name>
    <dbReference type="NCBI Taxonomy" id="63"/>
    <lineage>
        <taxon>Bacteria</taxon>
        <taxon>Pseudomonadati</taxon>
        <taxon>Pseudomonadota</taxon>
        <taxon>Betaproteobacteria</taxon>
        <taxon>Neisseriales</taxon>
        <taxon>Neisseriaceae</taxon>
        <taxon>Vitreoscilla</taxon>
    </lineage>
</organism>
<keyword evidence="3 5" id="KW-1133">Transmembrane helix</keyword>
<feature type="transmembrane region" description="Helical" evidence="5">
    <location>
        <begin position="199"/>
        <end position="216"/>
    </location>
</feature>
<evidence type="ECO:0000256" key="4">
    <source>
        <dbReference type="ARBA" id="ARBA00023136"/>
    </source>
</evidence>
<dbReference type="AlphaFoldDB" id="A0A221KDJ3"/>
<keyword evidence="8" id="KW-1185">Reference proteome</keyword>
<feature type="transmembrane region" description="Helical" evidence="5">
    <location>
        <begin position="255"/>
        <end position="276"/>
    </location>
</feature>
<name>A0A221KDJ3_VITFI</name>
<dbReference type="InterPro" id="IPR007016">
    <property type="entry name" value="O-antigen_ligase-rel_domated"/>
</dbReference>
<dbReference type="InterPro" id="IPR051533">
    <property type="entry name" value="WaaL-like"/>
</dbReference>
<dbReference type="Pfam" id="PF04932">
    <property type="entry name" value="Wzy_C"/>
    <property type="match status" value="1"/>
</dbReference>